<protein>
    <submittedName>
        <fullName evidence="2">Uncharacterized protein</fullName>
    </submittedName>
</protein>
<dbReference type="EMBL" id="CANTUO010000001">
    <property type="protein sequence ID" value="CAI5755902.1"/>
    <property type="molecule type" value="Genomic_DNA"/>
</dbReference>
<keyword evidence="1" id="KW-0472">Membrane</keyword>
<evidence type="ECO:0000313" key="3">
    <source>
        <dbReference type="Proteomes" id="UP001152885"/>
    </source>
</evidence>
<dbReference type="AlphaFoldDB" id="A0A9W4TSR6"/>
<keyword evidence="1" id="KW-1133">Transmembrane helix</keyword>
<reference evidence="2" key="1">
    <citation type="submission" date="2022-12" db="EMBL/GenBank/DDBJ databases">
        <authorList>
            <person name="Brejova B."/>
        </authorList>
    </citation>
    <scope>NUCLEOTIDE SEQUENCE</scope>
</reference>
<evidence type="ECO:0000313" key="2">
    <source>
        <dbReference type="EMBL" id="CAI5755902.1"/>
    </source>
</evidence>
<evidence type="ECO:0000256" key="1">
    <source>
        <dbReference type="SAM" id="Phobius"/>
    </source>
</evidence>
<keyword evidence="1" id="KW-0812">Transmembrane</keyword>
<proteinExistence type="predicted"/>
<feature type="transmembrane region" description="Helical" evidence="1">
    <location>
        <begin position="5"/>
        <end position="22"/>
    </location>
</feature>
<accession>A0A9W4TSR6</accession>
<dbReference type="OrthoDB" id="3260408at2759"/>
<name>A0A9W4TSR6_9ASCO</name>
<gene>
    <name evidence="2" type="ORF">CANVERA_P0418</name>
</gene>
<organism evidence="2 3">
    <name type="scientific">Candida verbasci</name>
    <dbReference type="NCBI Taxonomy" id="1227364"/>
    <lineage>
        <taxon>Eukaryota</taxon>
        <taxon>Fungi</taxon>
        <taxon>Dikarya</taxon>
        <taxon>Ascomycota</taxon>
        <taxon>Saccharomycotina</taxon>
        <taxon>Pichiomycetes</taxon>
        <taxon>Debaryomycetaceae</taxon>
        <taxon>Candida/Lodderomyces clade</taxon>
        <taxon>Candida</taxon>
    </lineage>
</organism>
<comment type="caution">
    <text evidence="2">The sequence shown here is derived from an EMBL/GenBank/DDBJ whole genome shotgun (WGS) entry which is preliminary data.</text>
</comment>
<sequence>MSRINYIIPSIFIYLIYVWIYVCPNSNDSITPINYHICKTMQPVIDPLNNNFHIDEKINLGINYLSKIDDSIGISSGLADYLQLTIDYSQNNIIPIVEKLGIWVESKLYNYFNLARIQFENYVNPYFENGWEYLRSISWINQVILFIDEYFQRLLQSKHAIKLQERSKFLQQEFKNLKVDLKNYFIPTDSEVETVVITSTVEVTDYSIETMVEDPIYEEIRQWDTKIENTIILAKNSIENDMNIRTDSIIDDIKPIISEHFQYLQAINHEQYKNLNLKIKEINKDYEKMTQSNDTIIETITRQEIRDDIKRSYNSAENCSFLVQNELTKNHQIIIDQYFISLQNTIDILESYADSTMNELLKIINNYEAKDESEKWNLLQKFHGLKNKLFDFRDELFNNANAYKVDNKKNPDVIGLKKWNEYLNNVEFHLNYLLRDNTEYLRLIRAQANIAFQLREELTNNINDKQ</sequence>
<dbReference type="Proteomes" id="UP001152885">
    <property type="component" value="Unassembled WGS sequence"/>
</dbReference>
<keyword evidence="3" id="KW-1185">Reference proteome</keyword>